<evidence type="ECO:0000256" key="2">
    <source>
        <dbReference type="ARBA" id="ARBA00022692"/>
    </source>
</evidence>
<dbReference type="Pfam" id="PF07690">
    <property type="entry name" value="MFS_1"/>
    <property type="match status" value="1"/>
</dbReference>
<feature type="transmembrane region" description="Helical" evidence="5">
    <location>
        <begin position="213"/>
        <end position="233"/>
    </location>
</feature>
<keyword evidence="3 5" id="KW-1133">Transmembrane helix</keyword>
<dbReference type="OrthoDB" id="440755at2759"/>
<feature type="transmembrane region" description="Helical" evidence="5">
    <location>
        <begin position="53"/>
        <end position="75"/>
    </location>
</feature>
<proteinExistence type="predicted"/>
<dbReference type="PANTHER" id="PTHR42718:SF41">
    <property type="entry name" value="MFS TRANSPORTER OF UNKOWN SPECIFICITY (AFU_ORTHOLOGUE AFUA_5G09940)-RELATED"/>
    <property type="match status" value="1"/>
</dbReference>
<evidence type="ECO:0000256" key="4">
    <source>
        <dbReference type="ARBA" id="ARBA00023136"/>
    </source>
</evidence>
<feature type="transmembrane region" description="Helical" evidence="5">
    <location>
        <begin position="144"/>
        <end position="161"/>
    </location>
</feature>
<dbReference type="Proteomes" id="UP000245884">
    <property type="component" value="Unassembled WGS sequence"/>
</dbReference>
<dbReference type="GO" id="GO:0016020">
    <property type="term" value="C:membrane"/>
    <property type="evidence" value="ECO:0007669"/>
    <property type="project" value="UniProtKB-SubCell"/>
</dbReference>
<feature type="transmembrane region" description="Helical" evidence="5">
    <location>
        <begin position="239"/>
        <end position="260"/>
    </location>
</feature>
<feature type="transmembrane region" description="Helical" evidence="5">
    <location>
        <begin position="82"/>
        <end position="102"/>
    </location>
</feature>
<gene>
    <name evidence="6" type="ORF">BDZ90DRAFT_217124</name>
</gene>
<reference evidence="6 7" key="1">
    <citation type="journal article" date="2018" name="Mol. Biol. Evol.">
        <title>Broad Genomic Sampling Reveals a Smut Pathogenic Ancestry of the Fungal Clade Ustilaginomycotina.</title>
        <authorList>
            <person name="Kijpornyongpan T."/>
            <person name="Mondo S.J."/>
            <person name="Barry K."/>
            <person name="Sandor L."/>
            <person name="Lee J."/>
            <person name="Lipzen A."/>
            <person name="Pangilinan J."/>
            <person name="LaButti K."/>
            <person name="Hainaut M."/>
            <person name="Henrissat B."/>
            <person name="Grigoriev I.V."/>
            <person name="Spatafora J.W."/>
            <person name="Aime M.C."/>
        </authorList>
    </citation>
    <scope>NUCLEOTIDE SEQUENCE [LARGE SCALE GENOMIC DNA]</scope>
    <source>
        <strain evidence="6 7">MCA 5214</strain>
    </source>
</reference>
<feature type="transmembrane region" description="Helical" evidence="5">
    <location>
        <begin position="12"/>
        <end position="33"/>
    </location>
</feature>
<feature type="transmembrane region" description="Helical" evidence="5">
    <location>
        <begin position="173"/>
        <end position="193"/>
    </location>
</feature>
<dbReference type="STRING" id="1569628.A0A316UZX3"/>
<dbReference type="Gene3D" id="1.20.1250.20">
    <property type="entry name" value="MFS general substrate transporter like domains"/>
    <property type="match status" value="2"/>
</dbReference>
<dbReference type="GO" id="GO:0022857">
    <property type="term" value="F:transmembrane transporter activity"/>
    <property type="evidence" value="ECO:0007669"/>
    <property type="project" value="InterPro"/>
</dbReference>
<keyword evidence="4 5" id="KW-0472">Membrane</keyword>
<evidence type="ECO:0000256" key="1">
    <source>
        <dbReference type="ARBA" id="ARBA00004141"/>
    </source>
</evidence>
<evidence type="ECO:0000313" key="6">
    <source>
        <dbReference type="EMBL" id="PWN29861.1"/>
    </source>
</evidence>
<comment type="subcellular location">
    <subcellularLocation>
        <location evidence="1">Membrane</location>
        <topology evidence="1">Multi-pass membrane protein</topology>
    </subcellularLocation>
</comment>
<dbReference type="InterPro" id="IPR011701">
    <property type="entry name" value="MFS"/>
</dbReference>
<keyword evidence="7" id="KW-1185">Reference proteome</keyword>
<feature type="transmembrane region" description="Helical" evidence="5">
    <location>
        <begin position="345"/>
        <end position="364"/>
    </location>
</feature>
<dbReference type="AlphaFoldDB" id="A0A316UZX3"/>
<dbReference type="EMBL" id="KZ819663">
    <property type="protein sequence ID" value="PWN29861.1"/>
    <property type="molecule type" value="Genomic_DNA"/>
</dbReference>
<evidence type="ECO:0000313" key="7">
    <source>
        <dbReference type="Proteomes" id="UP000245884"/>
    </source>
</evidence>
<evidence type="ECO:0000256" key="3">
    <source>
        <dbReference type="ARBA" id="ARBA00022989"/>
    </source>
</evidence>
<feature type="transmembrane region" description="Helical" evidence="5">
    <location>
        <begin position="408"/>
        <end position="435"/>
    </location>
</feature>
<evidence type="ECO:0000256" key="5">
    <source>
        <dbReference type="SAM" id="Phobius"/>
    </source>
</evidence>
<dbReference type="RefSeq" id="XP_025364473.1">
    <property type="nucleotide sequence ID" value="XM_025504303.1"/>
</dbReference>
<feature type="transmembrane region" description="Helical" evidence="5">
    <location>
        <begin position="108"/>
        <end position="132"/>
    </location>
</feature>
<dbReference type="PANTHER" id="PTHR42718">
    <property type="entry name" value="MAJOR FACILITATOR SUPERFAMILY MULTIDRUG TRANSPORTER MFSC"/>
    <property type="match status" value="1"/>
</dbReference>
<sequence>MQSRPHELPSQLAEIVFILLCASSQLLFATFFGDVAILQTVLSERLHIAEPQLPWIQGAYTLANGLAVIISGSLADLTRPRWMINGSLLWLVFWNLVGGVSLLRRVAILFFVTRAMQGAAIGVLVSTSISMLGRIYQPGRRKNIAFSSMASTAPLGFWVGAMQGGALASHSDWVFWSNALVCAMLCACSWHYLPDLKASPVSTSGQVLSIKSFDFVGAGLALAGSGCLVFGLTEGTPSGWAPYSIVVAVLGVVMLAALGYIERKVARPLIPASLWRTPGFAWLTVAYALGIGSYLAWQFYALRFFLTIQEATPLTTALYVLPNAIVGVLAAAMVSRVFHIMPAHWLFVTSLVAFALGPVFFIPQTARTTYWALSMPGIALVTLGPDLSFAAASIFVTSQVPRSYQGSAGSLLVTLQNISAAVLTSVSDAIGAAVTQKGSSGGDVVTGVDLAGLRAIWWFNFAAAICGAIICAIFVRIPKSEEKEHMT</sequence>
<dbReference type="GeneID" id="37026126"/>
<name>A0A316UZX3_9BASI</name>
<dbReference type="SUPFAM" id="SSF103473">
    <property type="entry name" value="MFS general substrate transporter"/>
    <property type="match status" value="1"/>
</dbReference>
<feature type="transmembrane region" description="Helical" evidence="5">
    <location>
        <begin position="317"/>
        <end position="338"/>
    </location>
</feature>
<protein>
    <submittedName>
        <fullName evidence="6">MFS general substrate transporter</fullName>
    </submittedName>
</protein>
<feature type="transmembrane region" description="Helical" evidence="5">
    <location>
        <begin position="370"/>
        <end position="396"/>
    </location>
</feature>
<organism evidence="6 7">
    <name type="scientific">Jaminaea rosea</name>
    <dbReference type="NCBI Taxonomy" id="1569628"/>
    <lineage>
        <taxon>Eukaryota</taxon>
        <taxon>Fungi</taxon>
        <taxon>Dikarya</taxon>
        <taxon>Basidiomycota</taxon>
        <taxon>Ustilaginomycotina</taxon>
        <taxon>Exobasidiomycetes</taxon>
        <taxon>Microstromatales</taxon>
        <taxon>Microstromatales incertae sedis</taxon>
        <taxon>Jaminaea</taxon>
    </lineage>
</organism>
<accession>A0A316UZX3</accession>
<feature type="transmembrane region" description="Helical" evidence="5">
    <location>
        <begin position="280"/>
        <end position="297"/>
    </location>
</feature>
<dbReference type="InterPro" id="IPR036259">
    <property type="entry name" value="MFS_trans_sf"/>
</dbReference>
<keyword evidence="2 5" id="KW-0812">Transmembrane</keyword>
<feature type="transmembrane region" description="Helical" evidence="5">
    <location>
        <begin position="455"/>
        <end position="477"/>
    </location>
</feature>